<evidence type="ECO:0000256" key="6">
    <source>
        <dbReference type="ARBA" id="ARBA00022737"/>
    </source>
</evidence>
<keyword evidence="6" id="KW-0677">Repeat</keyword>
<dbReference type="InterPro" id="IPR001525">
    <property type="entry name" value="C5_MeTfrase"/>
</dbReference>
<accession>A0A9Q0KQ80</accession>
<dbReference type="InterPro" id="IPR015940">
    <property type="entry name" value="UBA"/>
</dbReference>
<dbReference type="Proteomes" id="UP001141806">
    <property type="component" value="Unassembled WGS sequence"/>
</dbReference>
<keyword evidence="4" id="KW-0808">Transferase</keyword>
<dbReference type="OrthoDB" id="641149at2759"/>
<dbReference type="EMBL" id="JAMYWD010000004">
    <property type="protein sequence ID" value="KAJ4974813.1"/>
    <property type="molecule type" value="Genomic_DNA"/>
</dbReference>
<keyword evidence="3" id="KW-0489">Methyltransferase</keyword>
<proteinExistence type="predicted"/>
<evidence type="ECO:0000256" key="3">
    <source>
        <dbReference type="ARBA" id="ARBA00022603"/>
    </source>
</evidence>
<evidence type="ECO:0000256" key="8">
    <source>
        <dbReference type="ARBA" id="ARBA00023242"/>
    </source>
</evidence>
<dbReference type="PANTHER" id="PTHR23068:SF25">
    <property type="entry name" value="DNA (CYTOSINE-5)-METHYLTRANSFERASE DRM2"/>
    <property type="match status" value="1"/>
</dbReference>
<dbReference type="Gene3D" id="3.40.50.150">
    <property type="entry name" value="Vaccinia Virus protein VP39"/>
    <property type="match status" value="2"/>
</dbReference>
<feature type="region of interest" description="Disordered" evidence="9">
    <location>
        <begin position="323"/>
        <end position="366"/>
    </location>
</feature>
<dbReference type="InterPro" id="IPR030380">
    <property type="entry name" value="SAM_MeTfrase_DRM"/>
</dbReference>
<evidence type="ECO:0000256" key="2">
    <source>
        <dbReference type="ARBA" id="ARBA00011975"/>
    </source>
</evidence>
<evidence type="ECO:0000313" key="12">
    <source>
        <dbReference type="EMBL" id="KAJ4974813.1"/>
    </source>
</evidence>
<evidence type="ECO:0000256" key="7">
    <source>
        <dbReference type="ARBA" id="ARBA00023125"/>
    </source>
</evidence>
<comment type="subcellular location">
    <subcellularLocation>
        <location evidence="1">Nucleus</location>
    </subcellularLocation>
</comment>
<keyword evidence="8" id="KW-0539">Nucleus</keyword>
<dbReference type="PANTHER" id="PTHR23068">
    <property type="entry name" value="DNA CYTOSINE-5- -METHYLTRANSFERASE 3-RELATED"/>
    <property type="match status" value="1"/>
</dbReference>
<evidence type="ECO:0000256" key="1">
    <source>
        <dbReference type="ARBA" id="ARBA00004123"/>
    </source>
</evidence>
<dbReference type="Gene3D" id="1.10.8.10">
    <property type="entry name" value="DNA helicase RuvA subunit, C-terminal domain"/>
    <property type="match status" value="1"/>
</dbReference>
<dbReference type="PROSITE" id="PS50030">
    <property type="entry name" value="UBA"/>
    <property type="match status" value="1"/>
</dbReference>
<dbReference type="Pfam" id="PF00145">
    <property type="entry name" value="DNA_methylase"/>
    <property type="match status" value="1"/>
</dbReference>
<protein>
    <recommendedName>
        <fullName evidence="2">DNA (cytosine-5-)-methyltransferase</fullName>
        <ecNumber evidence="2">2.1.1.37</ecNumber>
    </recommendedName>
</protein>
<evidence type="ECO:0000313" key="13">
    <source>
        <dbReference type="Proteomes" id="UP001141806"/>
    </source>
</evidence>
<evidence type="ECO:0000259" key="11">
    <source>
        <dbReference type="PROSITE" id="PS51680"/>
    </source>
</evidence>
<evidence type="ECO:0000256" key="5">
    <source>
        <dbReference type="ARBA" id="ARBA00022691"/>
    </source>
</evidence>
<feature type="compositionally biased region" description="Acidic residues" evidence="9">
    <location>
        <begin position="119"/>
        <end position="131"/>
    </location>
</feature>
<feature type="compositionally biased region" description="Polar residues" evidence="9">
    <location>
        <begin position="133"/>
        <end position="147"/>
    </location>
</feature>
<comment type="caution">
    <text evidence="12">The sequence shown here is derived from an EMBL/GenBank/DDBJ whole genome shotgun (WGS) entry which is preliminary data.</text>
</comment>
<dbReference type="InterPro" id="IPR050390">
    <property type="entry name" value="C5-Methyltransferase"/>
</dbReference>
<dbReference type="GO" id="GO:0005634">
    <property type="term" value="C:nucleus"/>
    <property type="evidence" value="ECO:0007669"/>
    <property type="project" value="UniProtKB-SubCell"/>
</dbReference>
<dbReference type="GO" id="GO:0032259">
    <property type="term" value="P:methylation"/>
    <property type="evidence" value="ECO:0007669"/>
    <property type="project" value="UniProtKB-KW"/>
</dbReference>
<keyword evidence="7" id="KW-0238">DNA-binding</keyword>
<organism evidence="12 13">
    <name type="scientific">Protea cynaroides</name>
    <dbReference type="NCBI Taxonomy" id="273540"/>
    <lineage>
        <taxon>Eukaryota</taxon>
        <taxon>Viridiplantae</taxon>
        <taxon>Streptophyta</taxon>
        <taxon>Embryophyta</taxon>
        <taxon>Tracheophyta</taxon>
        <taxon>Spermatophyta</taxon>
        <taxon>Magnoliopsida</taxon>
        <taxon>Proteales</taxon>
        <taxon>Proteaceae</taxon>
        <taxon>Protea</taxon>
    </lineage>
</organism>
<dbReference type="InterPro" id="IPR029063">
    <property type="entry name" value="SAM-dependent_MTases_sf"/>
</dbReference>
<gene>
    <name evidence="12" type="ORF">NE237_007987</name>
</gene>
<sequence>MSSCTAALPHFLESVIICCSVGTKPFSSAKEGNIQHGEVHFRSFLSYLLQQLKGSSLSAANLNDTRSQHFSPCRFVHFVTELVERDALQSTVAEETSSGITDWAKVDSGDMDGNTGSGESDEFDWDSDDENGTQKSPLSSCLNSSITGREEGTFHGEANSSVADGPSNSKLIHHFVGMGFSENLVAKAINENGEENTEAILEALLTYTALEKSPPEGQSVDSDIPSSESDGDSNIRSPESDGDYVEELSDFDELSDVNSCLGDEEDMDHLSDKEKKLLLLVDMGYCIEEASAAIDTCGPDSSIVELTDFISAAQMARVTDAQIGESQSGPSYIKINPRKDKKRQHFDDERWERKRQKGYGKKDLDEDDDTIRFPNPMLGFGVPGEPPLITYRTLPEAAIGPPYFYYENIACTPKGVWSTISRFLYDIEPEFVDSKYFCAAARKRGYVHNLPIHNRRPLLPLQPLNINEALPLTRKWWPSWDRRTKLNCIQTATASSRTTEKIRRALENCEGVPPLEVQKDILEECRKWNLVWVGRNKVAPLEPDEIEMLLGFPKNHTRGGGISRTERLKALGNSFQIDTVAYHLSVLKDIFPGGINLLSLFSGIGGAEISLHRLGIPLKNVISVEISETSRNILRSWWEQTNQTGTLVDFTDIQKLNGDRLEQLISTFGGFDLIIGGSPSVHRAWPQTMLNPTFLMLERSQAHVRRKFSFTLIEGTKEPLTTHITPNFYC</sequence>
<evidence type="ECO:0000259" key="10">
    <source>
        <dbReference type="PROSITE" id="PS50030"/>
    </source>
</evidence>
<dbReference type="GO" id="GO:0003886">
    <property type="term" value="F:DNA (cytosine-5-)-methyltransferase activity"/>
    <property type="evidence" value="ECO:0007669"/>
    <property type="project" value="UniProtKB-EC"/>
</dbReference>
<feature type="domain" description="SAM-dependent MTase DRM-type" evidence="11">
    <location>
        <begin position="390"/>
        <end position="711"/>
    </location>
</feature>
<dbReference type="PROSITE" id="PS51680">
    <property type="entry name" value="SAM_MT_DRM"/>
    <property type="match status" value="1"/>
</dbReference>
<feature type="region of interest" description="Disordered" evidence="9">
    <location>
        <begin position="99"/>
        <end position="165"/>
    </location>
</feature>
<dbReference type="AlphaFoldDB" id="A0A9Q0KQ80"/>
<evidence type="ECO:0000256" key="4">
    <source>
        <dbReference type="ARBA" id="ARBA00022679"/>
    </source>
</evidence>
<feature type="compositionally biased region" description="Polar residues" evidence="9">
    <location>
        <begin position="219"/>
        <end position="237"/>
    </location>
</feature>
<keyword evidence="13" id="KW-1185">Reference proteome</keyword>
<feature type="domain" description="UBA" evidence="10">
    <location>
        <begin position="166"/>
        <end position="207"/>
    </location>
</feature>
<dbReference type="EC" id="2.1.1.37" evidence="2"/>
<keyword evidence="5" id="KW-0949">S-adenosyl-L-methionine</keyword>
<dbReference type="GO" id="GO:0003677">
    <property type="term" value="F:DNA binding"/>
    <property type="evidence" value="ECO:0007669"/>
    <property type="project" value="UniProtKB-KW"/>
</dbReference>
<feature type="region of interest" description="Disordered" evidence="9">
    <location>
        <begin position="213"/>
        <end position="244"/>
    </location>
</feature>
<evidence type="ECO:0000256" key="9">
    <source>
        <dbReference type="SAM" id="MobiDB-lite"/>
    </source>
</evidence>
<reference evidence="12" key="1">
    <citation type="journal article" date="2023" name="Plant J.">
        <title>The genome of the king protea, Protea cynaroides.</title>
        <authorList>
            <person name="Chang J."/>
            <person name="Duong T.A."/>
            <person name="Schoeman C."/>
            <person name="Ma X."/>
            <person name="Roodt D."/>
            <person name="Barker N."/>
            <person name="Li Z."/>
            <person name="Van de Peer Y."/>
            <person name="Mizrachi E."/>
        </authorList>
    </citation>
    <scope>NUCLEOTIDE SEQUENCE</scope>
    <source>
        <tissue evidence="12">Young leaves</tissue>
    </source>
</reference>
<name>A0A9Q0KQ80_9MAGN</name>
<dbReference type="SUPFAM" id="SSF53335">
    <property type="entry name" value="S-adenosyl-L-methionine-dependent methyltransferases"/>
    <property type="match status" value="2"/>
</dbReference>